<evidence type="ECO:0000313" key="2">
    <source>
        <dbReference type="Proteomes" id="UP000008370"/>
    </source>
</evidence>
<sequence>MNMFYKSPALSTEARSGNAEYSDVTDERADNYLAAEYSSHRPNATRCLLTWPVGAAYRGTGIVRLLNDEDTARLRLHATTHDRSDVVGNEIFGVWAHRKEWTLHMLDRQQRSMMEEIASKRPTVSILCQKAWI</sequence>
<dbReference type="RefSeq" id="XP_007399280.1">
    <property type="nucleotide sequence ID" value="XM_007399218.1"/>
</dbReference>
<proteinExistence type="predicted"/>
<dbReference type="KEGG" id="pco:PHACADRAFT_31877"/>
<accession>K5UQL2</accession>
<dbReference type="InParanoid" id="K5UQL2"/>
<dbReference type="HOGENOM" id="CLU_1907417_0_0_1"/>
<name>K5UQL2_PHACS</name>
<organism evidence="1 2">
    <name type="scientific">Phanerochaete carnosa (strain HHB-10118-sp)</name>
    <name type="common">White-rot fungus</name>
    <name type="synonym">Peniophora carnosa</name>
    <dbReference type="NCBI Taxonomy" id="650164"/>
    <lineage>
        <taxon>Eukaryota</taxon>
        <taxon>Fungi</taxon>
        <taxon>Dikarya</taxon>
        <taxon>Basidiomycota</taxon>
        <taxon>Agaricomycotina</taxon>
        <taxon>Agaricomycetes</taxon>
        <taxon>Polyporales</taxon>
        <taxon>Phanerochaetaceae</taxon>
        <taxon>Phanerochaete</taxon>
    </lineage>
</organism>
<dbReference type="AlphaFoldDB" id="K5UQL2"/>
<dbReference type="OrthoDB" id="10586575at2759"/>
<evidence type="ECO:0000313" key="1">
    <source>
        <dbReference type="EMBL" id="EKM52121.1"/>
    </source>
</evidence>
<dbReference type="GeneID" id="18919704"/>
<gene>
    <name evidence="1" type="ORF">PHACADRAFT_31877</name>
</gene>
<keyword evidence="2" id="KW-1185">Reference proteome</keyword>
<dbReference type="Proteomes" id="UP000008370">
    <property type="component" value="Unassembled WGS sequence"/>
</dbReference>
<dbReference type="EMBL" id="JH930476">
    <property type="protein sequence ID" value="EKM52121.1"/>
    <property type="molecule type" value="Genomic_DNA"/>
</dbReference>
<reference evidence="1 2" key="1">
    <citation type="journal article" date="2012" name="BMC Genomics">
        <title>Comparative genomics of the white-rot fungi, Phanerochaete carnosa and P. chrysosporium, to elucidate the genetic basis of the distinct wood types they colonize.</title>
        <authorList>
            <person name="Suzuki H."/>
            <person name="MacDonald J."/>
            <person name="Syed K."/>
            <person name="Salamov A."/>
            <person name="Hori C."/>
            <person name="Aerts A."/>
            <person name="Henrissat B."/>
            <person name="Wiebenga A."/>
            <person name="vanKuyk P.A."/>
            <person name="Barry K."/>
            <person name="Lindquist E."/>
            <person name="LaButti K."/>
            <person name="Lapidus A."/>
            <person name="Lucas S."/>
            <person name="Coutinho P."/>
            <person name="Gong Y."/>
            <person name="Samejima M."/>
            <person name="Mahadevan R."/>
            <person name="Abou-Zaid M."/>
            <person name="de Vries R.P."/>
            <person name="Igarashi K."/>
            <person name="Yadav J.S."/>
            <person name="Grigoriev I.V."/>
            <person name="Master E.R."/>
        </authorList>
    </citation>
    <scope>NUCLEOTIDE SEQUENCE [LARGE SCALE GENOMIC DNA]</scope>
    <source>
        <strain evidence="1 2">HHB-10118-sp</strain>
    </source>
</reference>
<protein>
    <submittedName>
        <fullName evidence="1">Uncharacterized protein</fullName>
    </submittedName>
</protein>